<dbReference type="HOGENOM" id="CLU_1700773_0_0_10"/>
<dbReference type="eggNOG" id="ENOG5030Z1H">
    <property type="taxonomic scope" value="Bacteria"/>
</dbReference>
<name>A6KXF3_PHOV8</name>
<organism evidence="2 3">
    <name type="scientific">Phocaeicola vulgatus (strain ATCC 8482 / DSM 1447 / JCM 5826 / CCUG 4940 / NBRC 14291 / NCTC 11154)</name>
    <name type="common">Bacteroides vulgatus</name>
    <dbReference type="NCBI Taxonomy" id="435590"/>
    <lineage>
        <taxon>Bacteria</taxon>
        <taxon>Pseudomonadati</taxon>
        <taxon>Bacteroidota</taxon>
        <taxon>Bacteroidia</taxon>
        <taxon>Bacteroidales</taxon>
        <taxon>Bacteroidaceae</taxon>
        <taxon>Phocaeicola</taxon>
    </lineage>
</organism>
<evidence type="ECO:0000259" key="1">
    <source>
        <dbReference type="Pfam" id="PF10882"/>
    </source>
</evidence>
<dbReference type="InterPro" id="IPR027783">
    <property type="entry name" value="Bacterial_PH-related"/>
</dbReference>
<proteinExistence type="predicted"/>
<protein>
    <recommendedName>
        <fullName evidence="1">Bacterial Pleckstrin homology domain-containing protein</fullName>
    </recommendedName>
</protein>
<gene>
    <name evidence="2" type="ordered locus">BVU_0399</name>
</gene>
<dbReference type="AlphaFoldDB" id="A6KXF3"/>
<dbReference type="EMBL" id="CP000139">
    <property type="protein sequence ID" value="ABR38117.1"/>
    <property type="molecule type" value="Genomic_DNA"/>
</dbReference>
<dbReference type="STRING" id="435590.BVU_0399"/>
<sequence>MDSFFYYSYGRNSISCPNTLGKSGYDVKGYWCLRFMSYLFYFDFYCCLSTTETYLVRNAYNYGTYIGAGVYLYSDITDISLYHRENVAEIRIFGIGGLGGYIGKFYNSKIGFYTAYVGDYSQAFLIKINNREKYVMSCRHAEKIVEEVKSRLKQ</sequence>
<feature type="domain" description="Bacterial Pleckstrin homology" evidence="1">
    <location>
        <begin position="73"/>
        <end position="151"/>
    </location>
</feature>
<evidence type="ECO:0000313" key="3">
    <source>
        <dbReference type="Proteomes" id="UP000002861"/>
    </source>
</evidence>
<dbReference type="PaxDb" id="435590-BVU_0399"/>
<dbReference type="Pfam" id="PF10882">
    <property type="entry name" value="bPH_5"/>
    <property type="match status" value="1"/>
</dbReference>
<accession>A6KXF3</accession>
<evidence type="ECO:0000313" key="2">
    <source>
        <dbReference type="EMBL" id="ABR38117.1"/>
    </source>
</evidence>
<dbReference type="KEGG" id="bvu:BVU_0399"/>
<dbReference type="Proteomes" id="UP000002861">
    <property type="component" value="Chromosome"/>
</dbReference>
<reference evidence="2 3" key="1">
    <citation type="journal article" date="2007" name="PLoS Biol.">
        <title>Evolution of symbiotic bacteria in the distal human intestine.</title>
        <authorList>
            <person name="Xu J."/>
            <person name="Mahowald M.A."/>
            <person name="Ley R.E."/>
            <person name="Lozupone C.A."/>
            <person name="Hamady M."/>
            <person name="Martens E.C."/>
            <person name="Henrissat B."/>
            <person name="Coutinho P.M."/>
            <person name="Minx P."/>
            <person name="Latreille P."/>
            <person name="Cordum H."/>
            <person name="Van Brunt A."/>
            <person name="Kim K."/>
            <person name="Fulton R.S."/>
            <person name="Fulton L.A."/>
            <person name="Clifton S.W."/>
            <person name="Wilson R.K."/>
            <person name="Knight R.D."/>
            <person name="Gordon J.I."/>
        </authorList>
    </citation>
    <scope>NUCLEOTIDE SEQUENCE [LARGE SCALE GENOMIC DNA]</scope>
    <source>
        <strain evidence="3">ATCC 8482 / DSM 1447 / JCM 5826 / CCUG 4940 / NBRC 14291 / NCTC 11154</strain>
    </source>
</reference>